<sequence>MTRPAPIKSTFGQPDEAIPASSTALKSTFVGRSSIVPPASVESGTWADAMQDLSDENIDDLRAAEDGATLLHALAVLLERAGAVSYSLEARTSAEAIERIAKMFPEADVSGKGEASDGDAGIADNVRELRLALGVDY</sequence>
<dbReference type="EMBL" id="JAGIOF010000001">
    <property type="protein sequence ID" value="MBP2387971.1"/>
    <property type="molecule type" value="Genomic_DNA"/>
</dbReference>
<accession>A0ABS4XI29</accession>
<comment type="caution">
    <text evidence="1">The sequence shown here is derived from an EMBL/GenBank/DDBJ whole genome shotgun (WGS) entry which is preliminary data.</text>
</comment>
<reference evidence="1 2" key="1">
    <citation type="submission" date="2021-03" db="EMBL/GenBank/DDBJ databases">
        <title>Sequencing the genomes of 1000 actinobacteria strains.</title>
        <authorList>
            <person name="Klenk H.-P."/>
        </authorList>
    </citation>
    <scope>NUCLEOTIDE SEQUENCE [LARGE SCALE GENOMIC DNA]</scope>
    <source>
        <strain evidence="1 2">DSM 15797</strain>
    </source>
</reference>
<keyword evidence="2" id="KW-1185">Reference proteome</keyword>
<name>A0ABS4XI29_9MICC</name>
<evidence type="ECO:0000313" key="2">
    <source>
        <dbReference type="Proteomes" id="UP001296993"/>
    </source>
</evidence>
<dbReference type="Proteomes" id="UP001296993">
    <property type="component" value="Unassembled WGS sequence"/>
</dbReference>
<gene>
    <name evidence="1" type="ORF">JOF47_003482</name>
</gene>
<organism evidence="1 2">
    <name type="scientific">Paeniglutamicibacter kerguelensis</name>
    <dbReference type="NCBI Taxonomy" id="254788"/>
    <lineage>
        <taxon>Bacteria</taxon>
        <taxon>Bacillati</taxon>
        <taxon>Actinomycetota</taxon>
        <taxon>Actinomycetes</taxon>
        <taxon>Micrococcales</taxon>
        <taxon>Micrococcaceae</taxon>
        <taxon>Paeniglutamicibacter</taxon>
    </lineage>
</organism>
<proteinExistence type="predicted"/>
<evidence type="ECO:0000313" key="1">
    <source>
        <dbReference type="EMBL" id="MBP2387971.1"/>
    </source>
</evidence>
<dbReference type="RefSeq" id="WP_210000654.1">
    <property type="nucleotide sequence ID" value="NZ_BAAAJY010000001.1"/>
</dbReference>
<protein>
    <submittedName>
        <fullName evidence="1">Uncharacterized protein</fullName>
    </submittedName>
</protein>